<proteinExistence type="predicted"/>
<evidence type="ECO:0000256" key="1">
    <source>
        <dbReference type="SAM" id="MobiDB-lite"/>
    </source>
</evidence>
<dbReference type="PANTHER" id="PTHR47510">
    <property type="entry name" value="REVERSE TRANSCRIPTASE DOMAIN-CONTAINING PROTEIN"/>
    <property type="match status" value="1"/>
</dbReference>
<feature type="region of interest" description="Disordered" evidence="1">
    <location>
        <begin position="57"/>
        <end position="80"/>
    </location>
</feature>
<accession>A0ABD0K8E0</accession>
<dbReference type="PANTHER" id="PTHR47510:SF3">
    <property type="entry name" value="ENDO_EXONUCLEASE_PHOSPHATASE DOMAIN-CONTAINING PROTEIN"/>
    <property type="match status" value="1"/>
</dbReference>
<dbReference type="EMBL" id="JACVVK020000228">
    <property type="protein sequence ID" value="KAK7483337.1"/>
    <property type="molecule type" value="Genomic_DNA"/>
</dbReference>
<dbReference type="Proteomes" id="UP001519460">
    <property type="component" value="Unassembled WGS sequence"/>
</dbReference>
<dbReference type="InterPro" id="IPR036691">
    <property type="entry name" value="Endo/exonu/phosph_ase_sf"/>
</dbReference>
<comment type="caution">
    <text evidence="3">The sequence shown here is derived from an EMBL/GenBank/DDBJ whole genome shotgun (WGS) entry which is preliminary data.</text>
</comment>
<gene>
    <name evidence="3" type="ORF">BaRGS_00025397</name>
</gene>
<feature type="signal peptide" evidence="2">
    <location>
        <begin position="1"/>
        <end position="24"/>
    </location>
</feature>
<dbReference type="AlphaFoldDB" id="A0ABD0K8E0"/>
<feature type="chain" id="PRO_5044772818" description="Endonuclease/exonuclease/phosphatase domain-containing protein" evidence="2">
    <location>
        <begin position="25"/>
        <end position="272"/>
    </location>
</feature>
<name>A0ABD0K8E0_9CAEN</name>
<feature type="compositionally biased region" description="Basic residues" evidence="1">
    <location>
        <begin position="65"/>
        <end position="80"/>
    </location>
</feature>
<dbReference type="SUPFAM" id="SSF56219">
    <property type="entry name" value="DNase I-like"/>
    <property type="match status" value="1"/>
</dbReference>
<organism evidence="3 4">
    <name type="scientific">Batillaria attramentaria</name>
    <dbReference type="NCBI Taxonomy" id="370345"/>
    <lineage>
        <taxon>Eukaryota</taxon>
        <taxon>Metazoa</taxon>
        <taxon>Spiralia</taxon>
        <taxon>Lophotrochozoa</taxon>
        <taxon>Mollusca</taxon>
        <taxon>Gastropoda</taxon>
        <taxon>Caenogastropoda</taxon>
        <taxon>Sorbeoconcha</taxon>
        <taxon>Cerithioidea</taxon>
        <taxon>Batillariidae</taxon>
        <taxon>Batillaria</taxon>
    </lineage>
</organism>
<protein>
    <recommendedName>
        <fullName evidence="5">Endonuclease/exonuclease/phosphatase domain-containing protein</fullName>
    </recommendedName>
</protein>
<evidence type="ECO:0000313" key="4">
    <source>
        <dbReference type="Proteomes" id="UP001519460"/>
    </source>
</evidence>
<keyword evidence="2" id="KW-0732">Signal</keyword>
<dbReference type="Gene3D" id="3.60.10.10">
    <property type="entry name" value="Endonuclease/exonuclease/phosphatase"/>
    <property type="match status" value="1"/>
</dbReference>
<keyword evidence="4" id="KW-1185">Reference proteome</keyword>
<sequence length="272" mass="30469">MELMRARTSVVCVFWMVLLCVTSANHRLHPTDSTPIQYNMAELYRLRTLSTTARPVLDLPSEMKPRKRGRRGGARQRNKRRKCKPYLPTIIMGNVQSLSNKIDELSATVSFREEFRTCSLLCFSETWLSDKIADSCVDIDGFTLNRGDRNKDSGKRTGGGVGLFVSNKWCHPNNVSVKQVLCSPTVEFLTVSCRPYYLPREFSHVLVTVVYVPPSANARAAADTIASHVNDLETSAPDAFKVITGDFNHCTLKRDLPIHPSLCHLLVAPTIT</sequence>
<evidence type="ECO:0000256" key="2">
    <source>
        <dbReference type="SAM" id="SignalP"/>
    </source>
</evidence>
<evidence type="ECO:0000313" key="3">
    <source>
        <dbReference type="EMBL" id="KAK7483337.1"/>
    </source>
</evidence>
<reference evidence="3 4" key="1">
    <citation type="journal article" date="2023" name="Sci. Data">
        <title>Genome assembly of the Korean intertidal mud-creeper Batillaria attramentaria.</title>
        <authorList>
            <person name="Patra A.K."/>
            <person name="Ho P.T."/>
            <person name="Jun S."/>
            <person name="Lee S.J."/>
            <person name="Kim Y."/>
            <person name="Won Y.J."/>
        </authorList>
    </citation>
    <scope>NUCLEOTIDE SEQUENCE [LARGE SCALE GENOMIC DNA]</scope>
    <source>
        <strain evidence="3">Wonlab-2016</strain>
    </source>
</reference>
<evidence type="ECO:0008006" key="5">
    <source>
        <dbReference type="Google" id="ProtNLM"/>
    </source>
</evidence>